<dbReference type="InterPro" id="IPR002293">
    <property type="entry name" value="AA/rel_permease1"/>
</dbReference>
<evidence type="ECO:0000256" key="2">
    <source>
        <dbReference type="ARBA" id="ARBA00022448"/>
    </source>
</evidence>
<evidence type="ECO:0000256" key="5">
    <source>
        <dbReference type="ARBA" id="ARBA00023136"/>
    </source>
</evidence>
<proteinExistence type="predicted"/>
<name>A0A0K3CMY6_RHOTO</name>
<reference evidence="8 10" key="2">
    <citation type="journal article" date="2018" name="Elife">
        <title>Functional genomics of lipid metabolism in the oleaginous yeast Rhodosporidium toruloides.</title>
        <authorList>
            <person name="Coradetti S.T."/>
            <person name="Pinel D."/>
            <person name="Geiselman G."/>
            <person name="Ito M."/>
            <person name="Mondo S."/>
            <person name="Reilly M.C."/>
            <person name="Cheng Y.F."/>
            <person name="Bauer S."/>
            <person name="Grigoriev I."/>
            <person name="Gladden J.M."/>
            <person name="Simmons B.A."/>
            <person name="Brem R."/>
            <person name="Arkin A.P."/>
            <person name="Skerker J.M."/>
        </authorList>
    </citation>
    <scope>NUCLEOTIDE SEQUENCE [LARGE SCALE GENOMIC DNA]</scope>
    <source>
        <strain evidence="8 10">NBRC 0880</strain>
    </source>
</reference>
<feature type="transmembrane region" description="Helical" evidence="6">
    <location>
        <begin position="423"/>
        <end position="448"/>
    </location>
</feature>
<comment type="subcellular location">
    <subcellularLocation>
        <location evidence="1">Membrane</location>
        <topology evidence="1">Multi-pass membrane protein</topology>
    </subcellularLocation>
</comment>
<dbReference type="Gene3D" id="1.20.1740.10">
    <property type="entry name" value="Amino acid/polyamine transporter I"/>
    <property type="match status" value="1"/>
</dbReference>
<feature type="transmembrane region" description="Helical" evidence="6">
    <location>
        <begin position="460"/>
        <end position="480"/>
    </location>
</feature>
<accession>A0A0K3CMY6</accession>
<keyword evidence="9" id="KW-1185">Reference proteome</keyword>
<dbReference type="OMA" id="ANFAGAQ"/>
<dbReference type="EMBL" id="CWKI01000008">
    <property type="protein sequence ID" value="CTR08546.1"/>
    <property type="molecule type" value="Genomic_DNA"/>
</dbReference>
<evidence type="ECO:0000313" key="7">
    <source>
        <dbReference type="EMBL" id="CTR08546.1"/>
    </source>
</evidence>
<keyword evidence="5 6" id="KW-0472">Membrane</keyword>
<feature type="transmembrane region" description="Helical" evidence="6">
    <location>
        <begin position="31"/>
        <end position="54"/>
    </location>
</feature>
<organism evidence="7 9">
    <name type="scientific">Rhodotorula toruloides</name>
    <name type="common">Yeast</name>
    <name type="synonym">Rhodosporidium toruloides</name>
    <dbReference type="NCBI Taxonomy" id="5286"/>
    <lineage>
        <taxon>Eukaryota</taxon>
        <taxon>Fungi</taxon>
        <taxon>Dikarya</taxon>
        <taxon>Basidiomycota</taxon>
        <taxon>Pucciniomycotina</taxon>
        <taxon>Microbotryomycetes</taxon>
        <taxon>Sporidiobolales</taxon>
        <taxon>Sporidiobolaceae</taxon>
        <taxon>Rhodotorula</taxon>
    </lineage>
</organism>
<evidence type="ECO:0000313" key="8">
    <source>
        <dbReference type="EMBL" id="PRQ73238.1"/>
    </source>
</evidence>
<dbReference type="AlphaFoldDB" id="A0A0K3CMY6"/>
<sequence length="502" mass="54408">MDKHEKDLGSNVAAVSPATTTLKRNIGPLSIVGLGMSICNGWAAMSSTIVVGLSQGGTVTVLYGLIGVAIINVFLALSLGEFASAYPSAGGQYVWSAILAGPRTRRAISFATAWTNIFSWITITASVVIILSEVIFAVVQLYHPDFVIQRWQVYLIYLATNLASVAWNIFAAARTPWVGKAFFYFSTLVFLVITIVVVAKAPTYNDNKFVWATYTNEIGWSSSFVVVMTGLVNPSYLYAGLDGAIHLVEEVKRPEKAVPLALLSTVGMGFVTGMAISVTLIYCVQDLDAALASELPFLKIIVQATGSKACGTVLMVAFLLCLFVSANSVHQSTSRLIWSFARDNGLPFADKLTYVHPHFRVPILPLLLSGLGVTILGALYCASTTAYGSIISTCIILGNISFAIPATQLLLRKREMKRDRWMRLGWLGGVSNVVTILFCLLTTVMWLFPLTPNPKPIEMNYGAAVLGGMALLALLDFLFVRKSFHGPTSDELFAKISNVEEE</sequence>
<evidence type="ECO:0000256" key="4">
    <source>
        <dbReference type="ARBA" id="ARBA00022989"/>
    </source>
</evidence>
<keyword evidence="4 6" id="KW-1133">Transmembrane helix</keyword>
<dbReference type="GO" id="GO:0016020">
    <property type="term" value="C:membrane"/>
    <property type="evidence" value="ECO:0007669"/>
    <property type="project" value="UniProtKB-SubCell"/>
</dbReference>
<dbReference type="PIRSF" id="PIRSF006060">
    <property type="entry name" value="AA_transporter"/>
    <property type="match status" value="1"/>
</dbReference>
<reference evidence="7 9" key="1">
    <citation type="submission" date="2015-07" db="EMBL/GenBank/DDBJ databases">
        <authorList>
            <person name="Cajimat M.N.B."/>
            <person name="Milazzo M.L."/>
            <person name="Fulhorst C.F."/>
        </authorList>
    </citation>
    <scope>NUCLEOTIDE SEQUENCE [LARGE SCALE GENOMIC DNA]</scope>
    <source>
        <strain evidence="7">Single colony</strain>
    </source>
</reference>
<gene>
    <name evidence="7" type="primary">FGENESH: predicted gene_8.262</name>
    <name evidence="8" type="ORF">AAT19DRAFT_15991</name>
    <name evidence="7" type="ORF">BN2166_0044070</name>
</gene>
<feature type="transmembrane region" description="Helical" evidence="6">
    <location>
        <begin position="260"/>
        <end position="282"/>
    </location>
</feature>
<evidence type="ECO:0000256" key="6">
    <source>
        <dbReference type="SAM" id="Phobius"/>
    </source>
</evidence>
<dbReference type="PANTHER" id="PTHR45649:SF19">
    <property type="entry name" value="TRANSPORTER, PUTATIVE (EUROFUNG)-RELATED"/>
    <property type="match status" value="1"/>
</dbReference>
<dbReference type="Proteomes" id="UP000199069">
    <property type="component" value="Unassembled WGS sequence"/>
</dbReference>
<evidence type="ECO:0000256" key="1">
    <source>
        <dbReference type="ARBA" id="ARBA00004141"/>
    </source>
</evidence>
<feature type="transmembrane region" description="Helical" evidence="6">
    <location>
        <begin position="302"/>
        <end position="326"/>
    </location>
</feature>
<feature type="transmembrane region" description="Helical" evidence="6">
    <location>
        <begin position="386"/>
        <end position="411"/>
    </location>
</feature>
<dbReference type="Proteomes" id="UP000239560">
    <property type="component" value="Unassembled WGS sequence"/>
</dbReference>
<keyword evidence="3 6" id="KW-0812">Transmembrane</keyword>
<protein>
    <submittedName>
        <fullName evidence="7 8">Putative choline transport protein</fullName>
    </submittedName>
</protein>
<evidence type="ECO:0000256" key="3">
    <source>
        <dbReference type="ARBA" id="ARBA00022692"/>
    </source>
</evidence>
<keyword evidence="2" id="KW-0813">Transport</keyword>
<feature type="transmembrane region" description="Helical" evidence="6">
    <location>
        <begin position="182"/>
        <end position="199"/>
    </location>
</feature>
<evidence type="ECO:0000313" key="9">
    <source>
        <dbReference type="Proteomes" id="UP000199069"/>
    </source>
</evidence>
<feature type="transmembrane region" description="Helical" evidence="6">
    <location>
        <begin position="219"/>
        <end position="239"/>
    </location>
</feature>
<dbReference type="Pfam" id="PF13520">
    <property type="entry name" value="AA_permease_2"/>
    <property type="match status" value="1"/>
</dbReference>
<feature type="transmembrane region" description="Helical" evidence="6">
    <location>
        <begin position="60"/>
        <end position="79"/>
    </location>
</feature>
<dbReference type="EMBL" id="LCTV02000008">
    <property type="protein sequence ID" value="PRQ73238.1"/>
    <property type="molecule type" value="Genomic_DNA"/>
</dbReference>
<dbReference type="STRING" id="5286.A0A0K3CMY6"/>
<feature type="transmembrane region" description="Helical" evidence="6">
    <location>
        <begin position="361"/>
        <end position="380"/>
    </location>
</feature>
<dbReference type="GO" id="GO:0022857">
    <property type="term" value="F:transmembrane transporter activity"/>
    <property type="evidence" value="ECO:0007669"/>
    <property type="project" value="InterPro"/>
</dbReference>
<feature type="transmembrane region" description="Helical" evidence="6">
    <location>
        <begin position="151"/>
        <end position="170"/>
    </location>
</feature>
<dbReference type="PANTHER" id="PTHR45649">
    <property type="entry name" value="AMINO-ACID PERMEASE BAT1"/>
    <property type="match status" value="1"/>
</dbReference>
<feature type="transmembrane region" description="Helical" evidence="6">
    <location>
        <begin position="113"/>
        <end position="139"/>
    </location>
</feature>
<dbReference type="OrthoDB" id="3900342at2759"/>
<evidence type="ECO:0000313" key="10">
    <source>
        <dbReference type="Proteomes" id="UP000239560"/>
    </source>
</evidence>